<evidence type="ECO:0000313" key="2">
    <source>
        <dbReference type="EMBL" id="TGZ85126.1"/>
    </source>
</evidence>
<sequence length="389" mass="43415">MPPKTTRRTAAFTTQSEPSPTDPKPTEAPLFLPSTIADSSDDEATPKTSPSKPTSLAPVASMAPPPLPTASARPHSRTDIAIHSGTESEQSDNDYDSDDDPVVRTYDVFTTSELSEFLYLFQYPVRPAAKPYTKAQNCCPVDARVKAKSGLVEIDVPVNVKYNFDEEKGRIWGDVLRRVKQSEIASGIVGKAAVAGKGGKRRKVKEEDDEEEELDTMTMPFEEAEKRGRIMNKQTLGSKMQPEETKYMLGVFKDDQLHLTPIKSTVQLRPQFPHVDAQLAQERAATKALRDLDAADKPAEAKAVHLSVKNTADPNSQLSSTMKALRLAEEEEWRHMHWIDQDDEGSWDQYEFLRLKDTEGAQRLKPTTTKQEYMDWLSGKMRYGAGAGR</sequence>
<dbReference type="GO" id="GO:0042797">
    <property type="term" value="P:tRNA transcription by RNA polymerase III"/>
    <property type="evidence" value="ECO:0007669"/>
    <property type="project" value="TreeGrafter"/>
</dbReference>
<evidence type="ECO:0000313" key="3">
    <source>
        <dbReference type="Proteomes" id="UP000298138"/>
    </source>
</evidence>
<dbReference type="FunCoup" id="A0A4S2N7F6">
    <property type="interactions" value="109"/>
</dbReference>
<protein>
    <recommendedName>
        <fullName evidence="4">DNA-directed RNA polymerase III subunit Rpc5</fullName>
    </recommendedName>
</protein>
<dbReference type="Proteomes" id="UP000298138">
    <property type="component" value="Unassembled WGS sequence"/>
</dbReference>
<evidence type="ECO:0000256" key="1">
    <source>
        <dbReference type="SAM" id="MobiDB-lite"/>
    </source>
</evidence>
<dbReference type="PANTHER" id="PTHR12069:SF0">
    <property type="entry name" value="DNA-DIRECTED RNA POLYMERASE III SUBUNIT RPC5"/>
    <property type="match status" value="1"/>
</dbReference>
<proteinExistence type="predicted"/>
<evidence type="ECO:0008006" key="4">
    <source>
        <dbReference type="Google" id="ProtNLM"/>
    </source>
</evidence>
<reference evidence="2 3" key="1">
    <citation type="submission" date="2019-04" db="EMBL/GenBank/DDBJ databases">
        <title>Comparative genomics and transcriptomics to analyze fruiting body development in filamentous ascomycetes.</title>
        <authorList>
            <consortium name="DOE Joint Genome Institute"/>
            <person name="Lutkenhaus R."/>
            <person name="Traeger S."/>
            <person name="Breuer J."/>
            <person name="Kuo A."/>
            <person name="Lipzen A."/>
            <person name="Pangilinan J."/>
            <person name="Dilworth D."/>
            <person name="Sandor L."/>
            <person name="Poggeler S."/>
            <person name="Barry K."/>
            <person name="Grigoriev I.V."/>
            <person name="Nowrousian M."/>
        </authorList>
    </citation>
    <scope>NUCLEOTIDE SEQUENCE [LARGE SCALE GENOMIC DNA]</scope>
    <source>
        <strain evidence="2 3">CBS 389.68</strain>
    </source>
</reference>
<dbReference type="STRING" id="341454.A0A4S2N7F6"/>
<dbReference type="InParanoid" id="A0A4S2N7F6"/>
<name>A0A4S2N7F6_9PEZI</name>
<dbReference type="GO" id="GO:0005666">
    <property type="term" value="C:RNA polymerase III complex"/>
    <property type="evidence" value="ECO:0007669"/>
    <property type="project" value="TreeGrafter"/>
</dbReference>
<dbReference type="Pfam" id="PF04801">
    <property type="entry name" value="RPC5"/>
    <property type="match status" value="2"/>
</dbReference>
<feature type="compositionally biased region" description="Acidic residues" evidence="1">
    <location>
        <begin position="89"/>
        <end position="100"/>
    </location>
</feature>
<dbReference type="EMBL" id="ML220112">
    <property type="protein sequence ID" value="TGZ85126.1"/>
    <property type="molecule type" value="Genomic_DNA"/>
</dbReference>
<dbReference type="OrthoDB" id="340681at2759"/>
<dbReference type="PANTHER" id="PTHR12069">
    <property type="entry name" value="DNA-DIRECTED RNA POLYMERASES III 80 KDA POLYPEPTIDE RNA POLYMERASE III SUBUNIT 5"/>
    <property type="match status" value="1"/>
</dbReference>
<dbReference type="AlphaFoldDB" id="A0A4S2N7F6"/>
<feature type="region of interest" description="Disordered" evidence="1">
    <location>
        <begin position="1"/>
        <end position="101"/>
    </location>
</feature>
<accession>A0A4S2N7F6</accession>
<gene>
    <name evidence="2" type="ORF">EX30DRAFT_337532</name>
</gene>
<dbReference type="InterPro" id="IPR006886">
    <property type="entry name" value="RNA_pol_III_Rpc5"/>
</dbReference>
<organism evidence="2 3">
    <name type="scientific">Ascodesmis nigricans</name>
    <dbReference type="NCBI Taxonomy" id="341454"/>
    <lineage>
        <taxon>Eukaryota</taxon>
        <taxon>Fungi</taxon>
        <taxon>Dikarya</taxon>
        <taxon>Ascomycota</taxon>
        <taxon>Pezizomycotina</taxon>
        <taxon>Pezizomycetes</taxon>
        <taxon>Pezizales</taxon>
        <taxon>Ascodesmidaceae</taxon>
        <taxon>Ascodesmis</taxon>
    </lineage>
</organism>
<keyword evidence="3" id="KW-1185">Reference proteome</keyword>